<dbReference type="PANTHER" id="PTHR10672">
    <property type="entry name" value="ADDUCIN"/>
    <property type="match status" value="1"/>
</dbReference>
<proteinExistence type="predicted"/>
<dbReference type="GO" id="GO:0051015">
    <property type="term" value="F:actin filament binding"/>
    <property type="evidence" value="ECO:0007669"/>
    <property type="project" value="TreeGrafter"/>
</dbReference>
<dbReference type="STRING" id="559304.G8YCG3"/>
<accession>G8YCG3</accession>
<reference evidence="2 3" key="1">
    <citation type="journal article" date="2012" name="G3 (Bethesda)">
        <title>Pichia sorbitophila, an interspecies yeast hybrid reveals early steps of genome resolution following polyploidization.</title>
        <authorList>
            <person name="Leh Louis V."/>
            <person name="Despons L."/>
            <person name="Friedrich A."/>
            <person name="Martin T."/>
            <person name="Durrens P."/>
            <person name="Casaregola S."/>
            <person name="Neuveglise C."/>
            <person name="Fairhead C."/>
            <person name="Marck C."/>
            <person name="Cruz J.A."/>
            <person name="Straub M.L."/>
            <person name="Kugler V."/>
            <person name="Sacerdot C."/>
            <person name="Uzunov Z."/>
            <person name="Thierry A."/>
            <person name="Weiss S."/>
            <person name="Bleykasten C."/>
            <person name="De Montigny J."/>
            <person name="Jacques N."/>
            <person name="Jung P."/>
            <person name="Lemaire M."/>
            <person name="Mallet S."/>
            <person name="Morel G."/>
            <person name="Richard G.F."/>
            <person name="Sarkar A."/>
            <person name="Savel G."/>
            <person name="Schacherer J."/>
            <person name="Seret M.L."/>
            <person name="Talla E."/>
            <person name="Samson G."/>
            <person name="Jubin C."/>
            <person name="Poulain J."/>
            <person name="Vacherie B."/>
            <person name="Barbe V."/>
            <person name="Pelletier E."/>
            <person name="Sherman D.J."/>
            <person name="Westhof E."/>
            <person name="Weissenbach J."/>
            <person name="Baret P.V."/>
            <person name="Wincker P."/>
            <person name="Gaillardin C."/>
            <person name="Dujon B."/>
            <person name="Souciet J.L."/>
        </authorList>
    </citation>
    <scope>NUCLEOTIDE SEQUENCE [LARGE SCALE GENOMIC DNA]</scope>
    <source>
        <strain evidence="3">ATCC MYA-4447 / BCRC 22081 / CBS 7064 / NBRC 10061 / NRRL Y-12695</strain>
    </source>
</reference>
<dbReference type="NCBIfam" id="NF004855">
    <property type="entry name" value="PRK06208.1"/>
    <property type="match status" value="1"/>
</dbReference>
<dbReference type="InterPro" id="IPR036409">
    <property type="entry name" value="Aldolase_II/adducin_N_sf"/>
</dbReference>
<dbReference type="SMART" id="SM01007">
    <property type="entry name" value="Aldolase_II"/>
    <property type="match status" value="1"/>
</dbReference>
<dbReference type="InParanoid" id="G8YCG3"/>
<dbReference type="AlphaFoldDB" id="G8YCG3"/>
<dbReference type="Pfam" id="PF00596">
    <property type="entry name" value="Aldolase_II"/>
    <property type="match status" value="1"/>
</dbReference>
<dbReference type="HOGENOM" id="CLU_006033_1_2_1"/>
<evidence type="ECO:0000313" key="3">
    <source>
        <dbReference type="Proteomes" id="UP000005222"/>
    </source>
</evidence>
<dbReference type="GO" id="GO:0005856">
    <property type="term" value="C:cytoskeleton"/>
    <property type="evidence" value="ECO:0007669"/>
    <property type="project" value="TreeGrafter"/>
</dbReference>
<name>G8YCG3_PICSO</name>
<dbReference type="FunFam" id="3.40.225.10:FF:000009">
    <property type="entry name" value="Class II aldolase/adducin N-terminal"/>
    <property type="match status" value="1"/>
</dbReference>
<dbReference type="OrthoDB" id="3238794at2759"/>
<dbReference type="SUPFAM" id="SSF53639">
    <property type="entry name" value="AraD/HMP-PK domain-like"/>
    <property type="match status" value="1"/>
</dbReference>
<dbReference type="eggNOG" id="KOG3699">
    <property type="taxonomic scope" value="Eukaryota"/>
</dbReference>
<dbReference type="PANTHER" id="PTHR10672:SF25">
    <property type="entry name" value="MEIOTICALLY UP-REGULATED GENE 14 PROTEIN"/>
    <property type="match status" value="1"/>
</dbReference>
<dbReference type="Proteomes" id="UP000005222">
    <property type="component" value="Chromosome J"/>
</dbReference>
<keyword evidence="3" id="KW-1185">Reference proteome</keyword>
<organism evidence="2 3">
    <name type="scientific">Pichia sorbitophila (strain ATCC MYA-4447 / BCRC 22081 / CBS 7064 / NBRC 10061 / NRRL Y-12695)</name>
    <name type="common">Hybrid yeast</name>
    <dbReference type="NCBI Taxonomy" id="559304"/>
    <lineage>
        <taxon>Eukaryota</taxon>
        <taxon>Fungi</taxon>
        <taxon>Dikarya</taxon>
        <taxon>Ascomycota</taxon>
        <taxon>Saccharomycotina</taxon>
        <taxon>Pichiomycetes</taxon>
        <taxon>Debaryomycetaceae</taxon>
        <taxon>Millerozyma</taxon>
    </lineage>
</organism>
<feature type="domain" description="Class II aldolase/adducin N-terminal" evidence="1">
    <location>
        <begin position="52"/>
        <end position="235"/>
    </location>
</feature>
<dbReference type="Gene3D" id="3.40.225.10">
    <property type="entry name" value="Class II aldolase/adducin N-terminal domain"/>
    <property type="match status" value="1"/>
</dbReference>
<protein>
    <submittedName>
        <fullName evidence="2">Piso0_002378 protein</fullName>
    </submittedName>
</protein>
<evidence type="ECO:0000313" key="2">
    <source>
        <dbReference type="EMBL" id="CCE82644.1"/>
    </source>
</evidence>
<dbReference type="EMBL" id="FO082050">
    <property type="protein sequence ID" value="CCE82644.1"/>
    <property type="molecule type" value="Genomic_DNA"/>
</dbReference>
<dbReference type="OMA" id="VWKSNGR"/>
<evidence type="ECO:0000259" key="1">
    <source>
        <dbReference type="SMART" id="SM01007"/>
    </source>
</evidence>
<gene>
    <name evidence="2" type="primary">Piso0_002378</name>
    <name evidence="2" type="ORF">GNLVRS01_PISO0J10701g</name>
</gene>
<sequence>MAPISEKEIPFESGKGYKADKVGVENIAKGLEHPHKIPSFTSAVDERKWVLEHMAGAFRVFGRYGYAAGSAGHISVKDPVEKGTFWINPLNKHFSLMKVSDLVHIDEQCNVLKDGNQAAVNAAGFFIHAALHRARPDVKAICHTHSIYGKAFSGFGKKLDMVNQDVCILYKRHSVYRDFGGVALDEKEGEEMVDALEPGSVAMILQNHGLLTLGSTVDEAAALFILTESSCQAQLLMDAATASGKKKLIIPDDVAEYTCKTTGDPESMYAEFQPDYELELELTNGSFLK</sequence>
<dbReference type="InterPro" id="IPR001303">
    <property type="entry name" value="Aldolase_II/adducin_N"/>
</dbReference>
<dbReference type="InterPro" id="IPR051017">
    <property type="entry name" value="Aldolase-II_Adducin_sf"/>
</dbReference>